<feature type="domain" description="Helix-turn-helix" evidence="1">
    <location>
        <begin position="40"/>
        <end position="91"/>
    </location>
</feature>
<protein>
    <submittedName>
        <fullName evidence="2">Helix-turn-helix domain-containing protein</fullName>
    </submittedName>
</protein>
<evidence type="ECO:0000313" key="2">
    <source>
        <dbReference type="EMBL" id="TXN29319.1"/>
    </source>
</evidence>
<sequence>MESMEDIVRRIVREEIEAAFDTSAVRVERQVIAINPQAHYSVAKAAELLDVSRAWVYTRIQSGEIRVVELGGGQAKQRISTVELQRYLDRRAYGGVKHVGDPLDAFREIRVP</sequence>
<evidence type="ECO:0000259" key="1">
    <source>
        <dbReference type="Pfam" id="PF12728"/>
    </source>
</evidence>
<dbReference type="Proteomes" id="UP000321379">
    <property type="component" value="Unassembled WGS sequence"/>
</dbReference>
<reference evidence="2 3" key="1">
    <citation type="submission" date="2019-08" db="EMBL/GenBank/DDBJ databases">
        <title>Bacterial whole genome sequence for Glaciihabitans sp. CHu50b-6-2.</title>
        <authorList>
            <person name="Jin L."/>
        </authorList>
    </citation>
    <scope>NUCLEOTIDE SEQUENCE [LARGE SCALE GENOMIC DNA]</scope>
    <source>
        <strain evidence="2 3">CHu50b-6-2</strain>
    </source>
</reference>
<dbReference type="AlphaFoldDB" id="A0A5C8ULQ9"/>
<comment type="caution">
    <text evidence="2">The sequence shown here is derived from an EMBL/GenBank/DDBJ whole genome shotgun (WGS) entry which is preliminary data.</text>
</comment>
<keyword evidence="3" id="KW-1185">Reference proteome</keyword>
<proteinExistence type="predicted"/>
<dbReference type="InterPro" id="IPR041657">
    <property type="entry name" value="HTH_17"/>
</dbReference>
<dbReference type="Pfam" id="PF12728">
    <property type="entry name" value="HTH_17"/>
    <property type="match status" value="1"/>
</dbReference>
<organism evidence="2 3">
    <name type="scientific">Lacisediminihabitans profunda</name>
    <dbReference type="NCBI Taxonomy" id="2594790"/>
    <lineage>
        <taxon>Bacteria</taxon>
        <taxon>Bacillati</taxon>
        <taxon>Actinomycetota</taxon>
        <taxon>Actinomycetes</taxon>
        <taxon>Micrococcales</taxon>
        <taxon>Microbacteriaceae</taxon>
        <taxon>Lacisediminihabitans</taxon>
    </lineage>
</organism>
<name>A0A5C8ULQ9_9MICO</name>
<evidence type="ECO:0000313" key="3">
    <source>
        <dbReference type="Proteomes" id="UP000321379"/>
    </source>
</evidence>
<dbReference type="EMBL" id="VRMG01000009">
    <property type="protein sequence ID" value="TXN29319.1"/>
    <property type="molecule type" value="Genomic_DNA"/>
</dbReference>
<accession>A0A5C8ULQ9</accession>
<gene>
    <name evidence="2" type="ORF">FVP33_14160</name>
</gene>